<dbReference type="Gene3D" id="3.60.20.10">
    <property type="entry name" value="Glutamine Phosphoribosylpyrophosphate, subunit 1, domain 1"/>
    <property type="match status" value="1"/>
</dbReference>
<accession>A0A6J5QX73</accession>
<keyword evidence="1" id="KW-0378">Hydrolase</keyword>
<dbReference type="SUPFAM" id="SSF56235">
    <property type="entry name" value="N-terminal nucleophile aminohydrolases (Ntn hydrolases)"/>
    <property type="match status" value="1"/>
</dbReference>
<reference evidence="1" key="1">
    <citation type="submission" date="2020-05" db="EMBL/GenBank/DDBJ databases">
        <authorList>
            <person name="Chiriac C."/>
            <person name="Salcher M."/>
            <person name="Ghai R."/>
            <person name="Kavagutti S V."/>
        </authorList>
    </citation>
    <scope>NUCLEOTIDE SEQUENCE</scope>
</reference>
<evidence type="ECO:0000313" key="2">
    <source>
        <dbReference type="EMBL" id="CAB4193758.1"/>
    </source>
</evidence>
<keyword evidence="1" id="KW-0645">Protease</keyword>
<proteinExistence type="predicted"/>
<evidence type="ECO:0000313" key="1">
    <source>
        <dbReference type="EMBL" id="CAB4185285.1"/>
    </source>
</evidence>
<sequence length="183" mass="19694">MTTIVGLVKGANLTLGADSQVTDGDRKNNHTKMEKITKNNGYLIAGSGDSTPCDILQHIFIPPVPNANEKKDLYKFMITKFVPAMREALEENGYKPTAGEDSGFSMLIAYDGEMFDIGDDFSVLLNSDGIYGVGNGSKFAIGALYAGASVEKALEIAAANDIYTSGPFQIVRQQKKAQTKKNS</sequence>
<gene>
    <name evidence="1" type="ORF">UFOVP1119_25</name>
    <name evidence="2" type="ORF">UFOVP1238_142</name>
</gene>
<organism evidence="1">
    <name type="scientific">uncultured Caudovirales phage</name>
    <dbReference type="NCBI Taxonomy" id="2100421"/>
    <lineage>
        <taxon>Viruses</taxon>
        <taxon>Duplodnaviria</taxon>
        <taxon>Heunggongvirae</taxon>
        <taxon>Uroviricota</taxon>
        <taxon>Caudoviricetes</taxon>
        <taxon>Peduoviridae</taxon>
        <taxon>Maltschvirus</taxon>
        <taxon>Maltschvirus maltsch</taxon>
    </lineage>
</organism>
<dbReference type="InterPro" id="IPR029055">
    <property type="entry name" value="Ntn_hydrolases_N"/>
</dbReference>
<dbReference type="GO" id="GO:0006508">
    <property type="term" value="P:proteolysis"/>
    <property type="evidence" value="ECO:0007669"/>
    <property type="project" value="UniProtKB-KW"/>
</dbReference>
<protein>
    <submittedName>
        <fullName evidence="1">HslV ATP-dependent protease HslVU (ClpYQ), peptidase subunit</fullName>
    </submittedName>
</protein>
<dbReference type="GO" id="GO:0008233">
    <property type="term" value="F:peptidase activity"/>
    <property type="evidence" value="ECO:0007669"/>
    <property type="project" value="UniProtKB-KW"/>
</dbReference>
<name>A0A6J5QX73_9CAUD</name>
<dbReference type="EMBL" id="LR797198">
    <property type="protein sequence ID" value="CAB4193758.1"/>
    <property type="molecule type" value="Genomic_DNA"/>
</dbReference>
<dbReference type="EMBL" id="LR797076">
    <property type="protein sequence ID" value="CAB4185285.1"/>
    <property type="molecule type" value="Genomic_DNA"/>
</dbReference>